<organism evidence="1 2">
    <name type="scientific">Dorcoceras hygrometricum</name>
    <dbReference type="NCBI Taxonomy" id="472368"/>
    <lineage>
        <taxon>Eukaryota</taxon>
        <taxon>Viridiplantae</taxon>
        <taxon>Streptophyta</taxon>
        <taxon>Embryophyta</taxon>
        <taxon>Tracheophyta</taxon>
        <taxon>Spermatophyta</taxon>
        <taxon>Magnoliopsida</taxon>
        <taxon>eudicotyledons</taxon>
        <taxon>Gunneridae</taxon>
        <taxon>Pentapetalae</taxon>
        <taxon>asterids</taxon>
        <taxon>lamiids</taxon>
        <taxon>Lamiales</taxon>
        <taxon>Gesneriaceae</taxon>
        <taxon>Didymocarpoideae</taxon>
        <taxon>Trichosporeae</taxon>
        <taxon>Loxocarpinae</taxon>
        <taxon>Dorcoceras</taxon>
    </lineage>
</organism>
<sequence>MGSHLLRSTIQKVPIRIRLKNNPELAVIAHYVLVMAGLFCLPMCCSGYLGFSAGHGDGPAGGASEDVLVTNLISLEIRDFNCILGMDVLSSYREIVDFFHGILRFRPQSGEKWDFYGADSRSMIPLVTIMEMFSLVSLENSGFMIYTLRVSQEAFSILLGGDC</sequence>
<dbReference type="AlphaFoldDB" id="A0A2Z7B8P2"/>
<dbReference type="EMBL" id="KV010190">
    <property type="protein sequence ID" value="KZV28060.1"/>
    <property type="molecule type" value="Genomic_DNA"/>
</dbReference>
<proteinExistence type="predicted"/>
<dbReference type="OrthoDB" id="1751327at2759"/>
<dbReference type="Pfam" id="PF08284">
    <property type="entry name" value="RVP_2"/>
    <property type="match status" value="1"/>
</dbReference>
<accession>A0A2Z7B8P2</accession>
<protein>
    <submittedName>
        <fullName evidence="1">Uncharacterized protein</fullName>
    </submittedName>
</protein>
<evidence type="ECO:0000313" key="2">
    <source>
        <dbReference type="Proteomes" id="UP000250235"/>
    </source>
</evidence>
<evidence type="ECO:0000313" key="1">
    <source>
        <dbReference type="EMBL" id="KZV28060.1"/>
    </source>
</evidence>
<name>A0A2Z7B8P2_9LAMI</name>
<dbReference type="Proteomes" id="UP000250235">
    <property type="component" value="Unassembled WGS sequence"/>
</dbReference>
<gene>
    <name evidence="1" type="ORF">F511_27124</name>
</gene>
<reference evidence="1 2" key="1">
    <citation type="journal article" date="2015" name="Proc. Natl. Acad. Sci. U.S.A.">
        <title>The resurrection genome of Boea hygrometrica: A blueprint for survival of dehydration.</title>
        <authorList>
            <person name="Xiao L."/>
            <person name="Yang G."/>
            <person name="Zhang L."/>
            <person name="Yang X."/>
            <person name="Zhao S."/>
            <person name="Ji Z."/>
            <person name="Zhou Q."/>
            <person name="Hu M."/>
            <person name="Wang Y."/>
            <person name="Chen M."/>
            <person name="Xu Y."/>
            <person name="Jin H."/>
            <person name="Xiao X."/>
            <person name="Hu G."/>
            <person name="Bao F."/>
            <person name="Hu Y."/>
            <person name="Wan P."/>
            <person name="Li L."/>
            <person name="Deng X."/>
            <person name="Kuang T."/>
            <person name="Xiang C."/>
            <person name="Zhu J.K."/>
            <person name="Oliver M.J."/>
            <person name="He Y."/>
        </authorList>
    </citation>
    <scope>NUCLEOTIDE SEQUENCE [LARGE SCALE GENOMIC DNA]</scope>
    <source>
        <strain evidence="2">cv. XS01</strain>
    </source>
</reference>
<keyword evidence="2" id="KW-1185">Reference proteome</keyword>